<evidence type="ECO:0000256" key="9">
    <source>
        <dbReference type="SAM" id="Phobius"/>
    </source>
</evidence>
<keyword evidence="3" id="KW-0285">Flavoprotein</keyword>
<evidence type="ECO:0000256" key="2">
    <source>
        <dbReference type="ARBA" id="ARBA00022553"/>
    </source>
</evidence>
<evidence type="ECO:0000256" key="5">
    <source>
        <dbReference type="ARBA" id="ARBA00022692"/>
    </source>
</evidence>
<feature type="transmembrane region" description="Helical" evidence="9">
    <location>
        <begin position="99"/>
        <end position="115"/>
    </location>
</feature>
<dbReference type="GO" id="GO:0055085">
    <property type="term" value="P:transmembrane transport"/>
    <property type="evidence" value="ECO:0007669"/>
    <property type="project" value="InterPro"/>
</dbReference>
<dbReference type="PANTHER" id="PTHR30578:SF0">
    <property type="entry name" value="ION-TRANSLOCATING OXIDOREDUCTASE COMPLEX SUBUNIT D"/>
    <property type="match status" value="1"/>
</dbReference>
<evidence type="ECO:0000256" key="3">
    <source>
        <dbReference type="ARBA" id="ARBA00022630"/>
    </source>
</evidence>
<reference evidence="10" key="1">
    <citation type="submission" date="2015-10" db="EMBL/GenBank/DDBJ databases">
        <authorList>
            <person name="Gilbert D.G."/>
        </authorList>
    </citation>
    <scope>NUCLEOTIDE SEQUENCE</scope>
</reference>
<keyword evidence="4" id="KW-0288">FMN</keyword>
<evidence type="ECO:0000256" key="8">
    <source>
        <dbReference type="ARBA" id="ARBA00023136"/>
    </source>
</evidence>
<keyword evidence="1" id="KW-0813">Transport</keyword>
<keyword evidence="7 9" id="KW-1133">Transmembrane helix</keyword>
<accession>A0A160U0F0</accession>
<evidence type="ECO:0000313" key="10">
    <source>
        <dbReference type="EMBL" id="CUS56901.1"/>
    </source>
</evidence>
<name>A0A160U0F0_9ZZZZ</name>
<feature type="transmembrane region" description="Helical" evidence="9">
    <location>
        <begin position="228"/>
        <end position="246"/>
    </location>
</feature>
<dbReference type="InterPro" id="IPR004338">
    <property type="entry name" value="NqrB/RnfD"/>
</dbReference>
<evidence type="ECO:0000256" key="1">
    <source>
        <dbReference type="ARBA" id="ARBA00022448"/>
    </source>
</evidence>
<evidence type="ECO:0000256" key="7">
    <source>
        <dbReference type="ARBA" id="ARBA00022989"/>
    </source>
</evidence>
<keyword evidence="6" id="KW-1278">Translocase</keyword>
<keyword evidence="5 9" id="KW-0812">Transmembrane</keyword>
<evidence type="ECO:0008006" key="11">
    <source>
        <dbReference type="Google" id="ProtNLM"/>
    </source>
</evidence>
<proteinExistence type="predicted"/>
<dbReference type="EMBL" id="CZQD01000034">
    <property type="protein sequence ID" value="CUS56901.1"/>
    <property type="molecule type" value="Genomic_DNA"/>
</dbReference>
<dbReference type="GO" id="GO:0005886">
    <property type="term" value="C:plasma membrane"/>
    <property type="evidence" value="ECO:0007669"/>
    <property type="project" value="TreeGrafter"/>
</dbReference>
<feature type="transmembrane region" description="Helical" evidence="9">
    <location>
        <begin position="148"/>
        <end position="167"/>
    </location>
</feature>
<sequence length="306" mass="33453">MDAVARFPFRLYRQMDADPRHWQVAALGGLFTLSWMTSDFGVTLPTLCLSFTGAMIAQLLGTTLSNARDGNPFLYRFEWKSALITALGITLLLRAADPWIWFAAGFVGIALKFLVRIDGKHIFNPGCIGIVIMMLLLGNKAWVSPGQWGQAPLVAGYAMALAALTLSSAKRLDIALGFLLGFAAILFVRAAWLGDPMVIPMHQMSSGALLIFAFFMITDPRSTPDSRLGRILFALMVAGLAAWFTIGPNVRGAPLMALAALAWSTPVLDRFLPAHRFQWSQPRSAASPKQLNYSLMPLQGTKETHP</sequence>
<feature type="transmembrane region" description="Helical" evidence="9">
    <location>
        <begin position="122"/>
        <end position="142"/>
    </location>
</feature>
<feature type="transmembrane region" description="Helical" evidence="9">
    <location>
        <begin position="198"/>
        <end position="216"/>
    </location>
</feature>
<organism evidence="10">
    <name type="scientific">hydrothermal vent metagenome</name>
    <dbReference type="NCBI Taxonomy" id="652676"/>
    <lineage>
        <taxon>unclassified sequences</taxon>
        <taxon>metagenomes</taxon>
        <taxon>ecological metagenomes</taxon>
    </lineage>
</organism>
<feature type="transmembrane region" description="Helical" evidence="9">
    <location>
        <begin position="174"/>
        <end position="192"/>
    </location>
</feature>
<keyword evidence="2" id="KW-0597">Phosphoprotein</keyword>
<dbReference type="Pfam" id="PF03116">
    <property type="entry name" value="NQR2_RnfD_RnfE"/>
    <property type="match status" value="1"/>
</dbReference>
<protein>
    <recommendedName>
        <fullName evidence="11">Electron transport complex protein RnfD</fullName>
    </recommendedName>
</protein>
<gene>
    <name evidence="10" type="ORF">MGWOODY_Hyp1363</name>
</gene>
<feature type="transmembrane region" description="Helical" evidence="9">
    <location>
        <begin position="44"/>
        <end position="61"/>
    </location>
</feature>
<keyword evidence="8 9" id="KW-0472">Membrane</keyword>
<dbReference type="AlphaFoldDB" id="A0A160U0F0"/>
<evidence type="ECO:0000256" key="4">
    <source>
        <dbReference type="ARBA" id="ARBA00022643"/>
    </source>
</evidence>
<dbReference type="PANTHER" id="PTHR30578">
    <property type="entry name" value="ELECTRON TRANSPORT COMPLEX PROTEIN RNFD"/>
    <property type="match status" value="1"/>
</dbReference>
<evidence type="ECO:0000256" key="6">
    <source>
        <dbReference type="ARBA" id="ARBA00022967"/>
    </source>
</evidence>